<evidence type="ECO:0000259" key="2">
    <source>
        <dbReference type="Pfam" id="PF22504"/>
    </source>
</evidence>
<protein>
    <recommendedName>
        <fullName evidence="2">DUF6993 domain-containing protein</fullName>
    </recommendedName>
</protein>
<accession>A0A5S4UYB5</accession>
<dbReference type="AlphaFoldDB" id="A0A5S4UYB5"/>
<dbReference type="Pfam" id="PF22504">
    <property type="entry name" value="DUF6993"/>
    <property type="match status" value="1"/>
</dbReference>
<evidence type="ECO:0000256" key="1">
    <source>
        <dbReference type="SAM" id="MobiDB-lite"/>
    </source>
</evidence>
<dbReference type="Proteomes" id="UP000325243">
    <property type="component" value="Unassembled WGS sequence"/>
</dbReference>
<dbReference type="EMBL" id="VSSB01000002">
    <property type="protein sequence ID" value="TYL50699.1"/>
    <property type="molecule type" value="Genomic_DNA"/>
</dbReference>
<organism evidence="3 4">
    <name type="scientific">Agromyces mariniharenae</name>
    <dbReference type="NCBI Taxonomy" id="2604423"/>
    <lineage>
        <taxon>Bacteria</taxon>
        <taxon>Bacillati</taxon>
        <taxon>Actinomycetota</taxon>
        <taxon>Actinomycetes</taxon>
        <taxon>Micrococcales</taxon>
        <taxon>Microbacteriaceae</taxon>
        <taxon>Agromyces</taxon>
    </lineage>
</organism>
<reference evidence="3 4" key="1">
    <citation type="submission" date="2019-08" db="EMBL/GenBank/DDBJ databases">
        <authorList>
            <person name="Hu J."/>
        </authorList>
    </citation>
    <scope>NUCLEOTIDE SEQUENCE [LARGE SCALE GENOMIC DNA]</scope>
    <source>
        <strain evidence="3 4">NEAU-184</strain>
    </source>
</reference>
<gene>
    <name evidence="3" type="ORF">FYC51_16170</name>
</gene>
<proteinExistence type="predicted"/>
<dbReference type="RefSeq" id="WP_148734798.1">
    <property type="nucleotide sequence ID" value="NZ_VSSB01000002.1"/>
</dbReference>
<evidence type="ECO:0000313" key="3">
    <source>
        <dbReference type="EMBL" id="TYL50699.1"/>
    </source>
</evidence>
<comment type="caution">
    <text evidence="3">The sequence shown here is derived from an EMBL/GenBank/DDBJ whole genome shotgun (WGS) entry which is preliminary data.</text>
</comment>
<evidence type="ECO:0000313" key="4">
    <source>
        <dbReference type="Proteomes" id="UP000325243"/>
    </source>
</evidence>
<dbReference type="InterPro" id="IPR054262">
    <property type="entry name" value="DUF6993"/>
</dbReference>
<feature type="domain" description="DUF6993" evidence="2">
    <location>
        <begin position="42"/>
        <end position="124"/>
    </location>
</feature>
<sequence>MEAGPTVDPVETDPPAPTAPATLSPQLSAAENLAFFDAVNLDVISANGQAGGRDFIDALAAAGFDRAQMQVTADRTTVDLAADSVQFAVLFQGECLVGQYGPASGGYHSAVRPALGSGGCLVGETRPIDW</sequence>
<name>A0A5S4UYB5_9MICO</name>
<feature type="region of interest" description="Disordered" evidence="1">
    <location>
        <begin position="1"/>
        <end position="21"/>
    </location>
</feature>
<keyword evidence="4" id="KW-1185">Reference proteome</keyword>